<keyword evidence="5" id="KW-0812">Transmembrane</keyword>
<accession>A0A0N1P1Z9</accession>
<name>A0A0N1P1Z9_9EURO</name>
<dbReference type="Proteomes" id="UP000038010">
    <property type="component" value="Unassembled WGS sequence"/>
</dbReference>
<dbReference type="GO" id="GO:0031966">
    <property type="term" value="C:mitochondrial membrane"/>
    <property type="evidence" value="ECO:0007669"/>
    <property type="project" value="UniProtKB-SubCell"/>
</dbReference>
<feature type="region of interest" description="Disordered" evidence="4">
    <location>
        <begin position="38"/>
        <end position="70"/>
    </location>
</feature>
<protein>
    <recommendedName>
        <fullName evidence="8">ATP synthase subunit K, mitochondrial</fullName>
    </recommendedName>
</protein>
<dbReference type="AlphaFoldDB" id="A0A0N1P1Z9"/>
<keyword evidence="3 5" id="KW-0472">Membrane</keyword>
<evidence type="ECO:0000313" key="6">
    <source>
        <dbReference type="EMBL" id="KPI42907.1"/>
    </source>
</evidence>
<dbReference type="PANTHER" id="PTHR28074">
    <property type="entry name" value="ATP SYNTHASE SUBUNIT K, MITOCHONDRIAL"/>
    <property type="match status" value="1"/>
</dbReference>
<evidence type="ECO:0000256" key="2">
    <source>
        <dbReference type="ARBA" id="ARBA00023128"/>
    </source>
</evidence>
<proteinExistence type="predicted"/>
<dbReference type="RefSeq" id="XP_018002870.1">
    <property type="nucleotide sequence ID" value="XM_018142136.1"/>
</dbReference>
<dbReference type="InterPro" id="IPR021278">
    <property type="entry name" value="ATP19"/>
</dbReference>
<evidence type="ECO:0008006" key="8">
    <source>
        <dbReference type="Google" id="ProtNLM"/>
    </source>
</evidence>
<keyword evidence="7" id="KW-1185">Reference proteome</keyword>
<comment type="caution">
    <text evidence="6">The sequence shown here is derived from an EMBL/GenBank/DDBJ whole genome shotgun (WGS) entry which is preliminary data.</text>
</comment>
<evidence type="ECO:0000256" key="3">
    <source>
        <dbReference type="ARBA" id="ARBA00023136"/>
    </source>
</evidence>
<gene>
    <name evidence="6" type="ORF">AB675_2185</name>
</gene>
<dbReference type="Pfam" id="PF11022">
    <property type="entry name" value="ATP19"/>
    <property type="match status" value="1"/>
</dbReference>
<dbReference type="OrthoDB" id="2094445at2759"/>
<feature type="compositionally biased region" description="Polar residues" evidence="4">
    <location>
        <begin position="42"/>
        <end position="53"/>
    </location>
</feature>
<comment type="subcellular location">
    <subcellularLocation>
        <location evidence="1">Mitochondrion membrane</location>
    </subcellularLocation>
</comment>
<evidence type="ECO:0000256" key="4">
    <source>
        <dbReference type="SAM" id="MobiDB-lite"/>
    </source>
</evidence>
<keyword evidence="2" id="KW-0496">Mitochondrion</keyword>
<dbReference type="VEuPathDB" id="FungiDB:AB675_2185"/>
<dbReference type="GO" id="GO:0015986">
    <property type="term" value="P:proton motive force-driven ATP synthesis"/>
    <property type="evidence" value="ECO:0007669"/>
    <property type="project" value="TreeGrafter"/>
</dbReference>
<sequence length="70" mass="7464">MAGVAMYNIFGRQVGAHWLSMATLGSAAALPFLFGGKKTEPGSKNTPPINASSKAEEDFISDFLKDSEKK</sequence>
<dbReference type="EMBL" id="LFJN01000006">
    <property type="protein sequence ID" value="KPI42907.1"/>
    <property type="molecule type" value="Genomic_DNA"/>
</dbReference>
<evidence type="ECO:0000313" key="7">
    <source>
        <dbReference type="Proteomes" id="UP000038010"/>
    </source>
</evidence>
<reference evidence="6 7" key="1">
    <citation type="submission" date="2015-06" db="EMBL/GenBank/DDBJ databases">
        <title>Draft genome of the ant-associated black yeast Phialophora attae CBS 131958.</title>
        <authorList>
            <person name="Moreno L.F."/>
            <person name="Stielow B.J."/>
            <person name="de Hoog S."/>
            <person name="Vicente V.A."/>
            <person name="Weiss V.A."/>
            <person name="de Vries M."/>
            <person name="Cruz L.M."/>
            <person name="Souza E.M."/>
        </authorList>
    </citation>
    <scope>NUCLEOTIDE SEQUENCE [LARGE SCALE GENOMIC DNA]</scope>
    <source>
        <strain evidence="6 7">CBS 131958</strain>
    </source>
</reference>
<dbReference type="GeneID" id="28734016"/>
<dbReference type="STRING" id="1664694.A0A0N1P1Z9"/>
<evidence type="ECO:0000256" key="1">
    <source>
        <dbReference type="ARBA" id="ARBA00004325"/>
    </source>
</evidence>
<feature type="transmembrane region" description="Helical" evidence="5">
    <location>
        <begin position="15"/>
        <end position="34"/>
    </location>
</feature>
<dbReference type="PANTHER" id="PTHR28074:SF1">
    <property type="entry name" value="ATP SYNTHASE SUBUNIT K, MITOCHONDRIAL"/>
    <property type="match status" value="1"/>
</dbReference>
<keyword evidence="5" id="KW-1133">Transmembrane helix</keyword>
<organism evidence="6 7">
    <name type="scientific">Cyphellophora attinorum</name>
    <dbReference type="NCBI Taxonomy" id="1664694"/>
    <lineage>
        <taxon>Eukaryota</taxon>
        <taxon>Fungi</taxon>
        <taxon>Dikarya</taxon>
        <taxon>Ascomycota</taxon>
        <taxon>Pezizomycotina</taxon>
        <taxon>Eurotiomycetes</taxon>
        <taxon>Chaetothyriomycetidae</taxon>
        <taxon>Chaetothyriales</taxon>
        <taxon>Cyphellophoraceae</taxon>
        <taxon>Cyphellophora</taxon>
    </lineage>
</organism>
<evidence type="ECO:0000256" key="5">
    <source>
        <dbReference type="SAM" id="Phobius"/>
    </source>
</evidence>